<evidence type="ECO:0000313" key="3">
    <source>
        <dbReference type="EMBL" id="CAK0890648.1"/>
    </source>
</evidence>
<dbReference type="Proteomes" id="UP001189429">
    <property type="component" value="Unassembled WGS sequence"/>
</dbReference>
<dbReference type="Gene3D" id="3.90.75.20">
    <property type="match status" value="2"/>
</dbReference>
<dbReference type="InterPro" id="IPR044925">
    <property type="entry name" value="His-Me_finger_sf"/>
</dbReference>
<feature type="region of interest" description="Disordered" evidence="1">
    <location>
        <begin position="425"/>
        <end position="489"/>
    </location>
</feature>
<dbReference type="SUPFAM" id="SSF54060">
    <property type="entry name" value="His-Me finger endonucleases"/>
    <property type="match status" value="2"/>
</dbReference>
<accession>A0ABN9WUY8</accession>
<dbReference type="Gene3D" id="1.10.10.10">
    <property type="entry name" value="Winged helix-like DNA-binding domain superfamily/Winged helix DNA-binding domain"/>
    <property type="match status" value="2"/>
</dbReference>
<evidence type="ECO:0000256" key="1">
    <source>
        <dbReference type="SAM" id="MobiDB-lite"/>
    </source>
</evidence>
<name>A0ABN9WUY8_9DINO</name>
<dbReference type="InterPro" id="IPR054307">
    <property type="entry name" value="I-HmuI_NUMOD-like"/>
</dbReference>
<comment type="caution">
    <text evidence="3">The sequence shown here is derived from an EMBL/GenBank/DDBJ whole genome shotgun (WGS) entry which is preliminary data.</text>
</comment>
<protein>
    <recommendedName>
        <fullName evidence="2">HNH nuclease domain-containing protein</fullName>
    </recommendedName>
</protein>
<dbReference type="SMART" id="SM00507">
    <property type="entry name" value="HNHc"/>
    <property type="match status" value="2"/>
</dbReference>
<keyword evidence="4" id="KW-1185">Reference proteome</keyword>
<feature type="domain" description="HNH nuclease" evidence="2">
    <location>
        <begin position="249"/>
        <end position="299"/>
    </location>
</feature>
<proteinExistence type="predicted"/>
<feature type="domain" description="HNH nuclease" evidence="2">
    <location>
        <begin position="66"/>
        <end position="116"/>
    </location>
</feature>
<organism evidence="3 4">
    <name type="scientific">Prorocentrum cordatum</name>
    <dbReference type="NCBI Taxonomy" id="2364126"/>
    <lineage>
        <taxon>Eukaryota</taxon>
        <taxon>Sar</taxon>
        <taxon>Alveolata</taxon>
        <taxon>Dinophyceae</taxon>
        <taxon>Prorocentrales</taxon>
        <taxon>Prorocentraceae</taxon>
        <taxon>Prorocentrum</taxon>
    </lineage>
</organism>
<gene>
    <name evidence="3" type="ORF">PCOR1329_LOCUS70795</name>
</gene>
<evidence type="ECO:0000259" key="2">
    <source>
        <dbReference type="SMART" id="SM00507"/>
    </source>
</evidence>
<dbReference type="CDD" id="cd00085">
    <property type="entry name" value="HNHc"/>
    <property type="match status" value="2"/>
</dbReference>
<feature type="compositionally biased region" description="Low complexity" evidence="1">
    <location>
        <begin position="441"/>
        <end position="465"/>
    </location>
</feature>
<sequence>MLLPFVKARLGYGIACTSACSFYPQRFFISSTRTAAVSCHGRIRSKNGIITWGCLNDSGYYTTKIGGSSNYVHRLVAHAFLGPPPSTQHCDVNHKDRDRGNNHLDNLEFVTRSENILHSYAANSTRRISADALSRPVLSRWAGQGRWTDYSSVRRASLETGVDRSAICMCCKGRMISAKGYEFRFGAPIGPPCLPGEEWRPALHPCTGRELSTWEVSSHGRLKSSRGVVSYGSQTLAGYRVAGITTDGRQTTHYVHRLVARAFLWQPFSSENLVVNHIDGNKGNNSKSNLEYVTRSQNSLVSKKWWLGRASAGVTKSKPVWGRLVGSESWEWYASMAEAARLLGLNGGNISRCCRGIARRAGRYEFKFADSTVPSVLPGEVWREIPQCLLTRKPRVPFATRCFTRADRATPCFFQTSQELPPDICCSSPRRRRRPLPRPGPSARQPCALIPSARAAARAPEWAPPKGGGGGHSGGMPQVGGPSHRGWGW</sequence>
<dbReference type="SUPFAM" id="SSF64496">
    <property type="entry name" value="DNA-binding domain of intron-encoded endonucleases"/>
    <property type="match status" value="2"/>
</dbReference>
<dbReference type="Pfam" id="PF13392">
    <property type="entry name" value="HNH_3"/>
    <property type="match status" value="2"/>
</dbReference>
<reference evidence="3" key="1">
    <citation type="submission" date="2023-10" db="EMBL/GenBank/DDBJ databases">
        <authorList>
            <person name="Chen Y."/>
            <person name="Shah S."/>
            <person name="Dougan E. K."/>
            <person name="Thang M."/>
            <person name="Chan C."/>
        </authorList>
    </citation>
    <scope>NUCLEOTIDE SEQUENCE [LARGE SCALE GENOMIC DNA]</scope>
</reference>
<feature type="compositionally biased region" description="Gly residues" evidence="1">
    <location>
        <begin position="466"/>
        <end position="478"/>
    </location>
</feature>
<dbReference type="EMBL" id="CAUYUJ010019374">
    <property type="protein sequence ID" value="CAK0890648.1"/>
    <property type="molecule type" value="Genomic_DNA"/>
</dbReference>
<dbReference type="InterPro" id="IPR036388">
    <property type="entry name" value="WH-like_DNA-bd_sf"/>
</dbReference>
<dbReference type="Pfam" id="PF22083">
    <property type="entry name" value="I-HmuI_NUMOD-like"/>
    <property type="match status" value="2"/>
</dbReference>
<evidence type="ECO:0000313" key="4">
    <source>
        <dbReference type="Proteomes" id="UP001189429"/>
    </source>
</evidence>
<dbReference type="InterPro" id="IPR003615">
    <property type="entry name" value="HNH_nuc"/>
</dbReference>